<evidence type="ECO:0000313" key="2">
    <source>
        <dbReference type="EnsemblPlants" id="ORUFI09G09870.1"/>
    </source>
</evidence>
<name>A0A0E0QR04_ORYRU</name>
<evidence type="ECO:0000313" key="3">
    <source>
        <dbReference type="Proteomes" id="UP000008022"/>
    </source>
</evidence>
<dbReference type="AlphaFoldDB" id="A0A0E0QR04"/>
<dbReference type="Proteomes" id="UP000008022">
    <property type="component" value="Unassembled WGS sequence"/>
</dbReference>
<organism evidence="2 3">
    <name type="scientific">Oryza rufipogon</name>
    <name type="common">Brownbeard rice</name>
    <name type="synonym">Asian wild rice</name>
    <dbReference type="NCBI Taxonomy" id="4529"/>
    <lineage>
        <taxon>Eukaryota</taxon>
        <taxon>Viridiplantae</taxon>
        <taxon>Streptophyta</taxon>
        <taxon>Embryophyta</taxon>
        <taxon>Tracheophyta</taxon>
        <taxon>Spermatophyta</taxon>
        <taxon>Magnoliopsida</taxon>
        <taxon>Liliopsida</taxon>
        <taxon>Poales</taxon>
        <taxon>Poaceae</taxon>
        <taxon>BOP clade</taxon>
        <taxon>Oryzoideae</taxon>
        <taxon>Oryzeae</taxon>
        <taxon>Oryzinae</taxon>
        <taxon>Oryza</taxon>
    </lineage>
</organism>
<feature type="compositionally biased region" description="Polar residues" evidence="1">
    <location>
        <begin position="71"/>
        <end position="81"/>
    </location>
</feature>
<proteinExistence type="predicted"/>
<dbReference type="HOGENOM" id="CLU_2578069_0_0_1"/>
<feature type="region of interest" description="Disordered" evidence="1">
    <location>
        <begin position="1"/>
        <end position="81"/>
    </location>
</feature>
<sequence length="81" mass="8979">MAHQRDKSSELGGGHGRRRAPTRAVDVGRLLVNNVPARAWQRAPTRDEGRRPALSSSRARRSRGQLVGTRSPDQQSKLKNV</sequence>
<evidence type="ECO:0000256" key="1">
    <source>
        <dbReference type="SAM" id="MobiDB-lite"/>
    </source>
</evidence>
<dbReference type="Gramene" id="ORUFI09G09870.1">
    <property type="protein sequence ID" value="ORUFI09G09870.1"/>
    <property type="gene ID" value="ORUFI09G09870"/>
</dbReference>
<accession>A0A0E0QR04</accession>
<keyword evidence="3" id="KW-1185">Reference proteome</keyword>
<reference evidence="2" key="2">
    <citation type="submission" date="2015-06" db="UniProtKB">
        <authorList>
            <consortium name="EnsemblPlants"/>
        </authorList>
    </citation>
    <scope>IDENTIFICATION</scope>
</reference>
<reference evidence="3" key="1">
    <citation type="submission" date="2013-06" db="EMBL/GenBank/DDBJ databases">
        <authorList>
            <person name="Zhao Q."/>
        </authorList>
    </citation>
    <scope>NUCLEOTIDE SEQUENCE</scope>
    <source>
        <strain evidence="3">cv. W1943</strain>
    </source>
</reference>
<dbReference type="EnsemblPlants" id="ORUFI09G09870.1">
    <property type="protein sequence ID" value="ORUFI09G09870.1"/>
    <property type="gene ID" value="ORUFI09G09870"/>
</dbReference>
<protein>
    <submittedName>
        <fullName evidence="2">Uncharacterized protein</fullName>
    </submittedName>
</protein>